<dbReference type="InterPro" id="IPR048950">
    <property type="entry name" value="Ppx_GppA_C"/>
</dbReference>
<evidence type="ECO:0000259" key="2">
    <source>
        <dbReference type="Pfam" id="PF02541"/>
    </source>
</evidence>
<dbReference type="GO" id="GO:0008894">
    <property type="term" value="F:guanosine-5'-triphosphate,3'-diphosphate diphosphatase activity"/>
    <property type="evidence" value="ECO:0007669"/>
    <property type="project" value="UniProtKB-EC"/>
</dbReference>
<proteinExistence type="inferred from homology"/>
<dbReference type="InterPro" id="IPR043129">
    <property type="entry name" value="ATPase_NBD"/>
</dbReference>
<name>A0A174IKN1_9CLOT</name>
<dbReference type="GeneID" id="83011255"/>
<feature type="domain" description="Ppx/GppA phosphatase C-terminal" evidence="3">
    <location>
        <begin position="315"/>
        <end position="473"/>
    </location>
</feature>
<accession>A0A174IKN1</accession>
<dbReference type="EMBL" id="CYZV01000071">
    <property type="protein sequence ID" value="CUO86961.1"/>
    <property type="molecule type" value="Genomic_DNA"/>
</dbReference>
<comment type="similarity">
    <text evidence="1">Belongs to the GppA/Ppx family.</text>
</comment>
<dbReference type="AlphaFoldDB" id="A0A174IKN1"/>
<dbReference type="PANTHER" id="PTHR30005:SF0">
    <property type="entry name" value="RETROGRADE REGULATION PROTEIN 2"/>
    <property type="match status" value="1"/>
</dbReference>
<dbReference type="Pfam" id="PF21447">
    <property type="entry name" value="Ppx-GppA_III"/>
    <property type="match status" value="1"/>
</dbReference>
<dbReference type="PANTHER" id="PTHR30005">
    <property type="entry name" value="EXOPOLYPHOSPHATASE"/>
    <property type="match status" value="1"/>
</dbReference>
<dbReference type="OrthoDB" id="9807195at2"/>
<dbReference type="SUPFAM" id="SSF109604">
    <property type="entry name" value="HD-domain/PDEase-like"/>
    <property type="match status" value="1"/>
</dbReference>
<dbReference type="Gene3D" id="1.10.3210.10">
    <property type="entry name" value="Hypothetical protein af1432"/>
    <property type="match status" value="1"/>
</dbReference>
<evidence type="ECO:0000313" key="5">
    <source>
        <dbReference type="Proteomes" id="UP000095558"/>
    </source>
</evidence>
<keyword evidence="4" id="KW-0378">Hydrolase</keyword>
<dbReference type="Pfam" id="PF02541">
    <property type="entry name" value="Ppx-GppA"/>
    <property type="match status" value="1"/>
</dbReference>
<evidence type="ECO:0000259" key="3">
    <source>
        <dbReference type="Pfam" id="PF21447"/>
    </source>
</evidence>
<dbReference type="InterPro" id="IPR050273">
    <property type="entry name" value="GppA/Ppx_hydrolase"/>
</dbReference>
<sequence>MIRVGVIHIGSSKIRLILAEVEEMGYFKVIDELKTPFKICYELSKECILCSEKLNYILSTIKTYKSLCEASGAKEIFAITTSFFHDLKDSESIVSMIKLNLNLDLKILSQEEEIKFTVLAVNRSMKLNNSLIVEITGTSTNLIDIKDGKINNFTILPFGGINLAYTFNINDRILNTNLDVSSSYVKDKLDDISWLNDNYESIIFLGDLAKTIVKMDKFKTHYPLEIINNYEITPVGIHEIYNTIKCKDLKLRRKIDGIDLDMVDSMFSSLLILNELVKKVSPEVIRICNNTIREGILYDYLYKNYNVMDDILDYSIYGILNSLNANIPHAEQVYFISAQLFEELKPLHRLDDKYLNILKAGSMLHDCGTSINYQNHHKHSFYIILNSLINELTHKEHLMSAAVAASHRFNDYHLPLAQFSYLINKLDIDIINKLGALVKIAEGLDRSLVGVVKKLNVYYDDEKVIITVSSPSNLDVEIHQALRGKNFFKEIYHRDLFIEKERWQN</sequence>
<organism evidence="4 5">
    <name type="scientific">Clostridium disporicum</name>
    <dbReference type="NCBI Taxonomy" id="84024"/>
    <lineage>
        <taxon>Bacteria</taxon>
        <taxon>Bacillati</taxon>
        <taxon>Bacillota</taxon>
        <taxon>Clostridia</taxon>
        <taxon>Eubacteriales</taxon>
        <taxon>Clostridiaceae</taxon>
        <taxon>Clostridium</taxon>
    </lineage>
</organism>
<dbReference type="Gene3D" id="3.30.420.40">
    <property type="match status" value="1"/>
</dbReference>
<dbReference type="RefSeq" id="WP_042396317.1">
    <property type="nucleotide sequence ID" value="NZ_CYZV01000071.1"/>
</dbReference>
<protein>
    <submittedName>
        <fullName evidence="4">Ppx/GppA phosphatase family protein</fullName>
        <ecNumber evidence="4">3.6.1.40</ecNumber>
    </submittedName>
</protein>
<feature type="domain" description="Ppx/GppA phosphatase N-terminal" evidence="2">
    <location>
        <begin position="23"/>
        <end position="302"/>
    </location>
</feature>
<reference evidence="4 5" key="1">
    <citation type="submission" date="2015-09" db="EMBL/GenBank/DDBJ databases">
        <authorList>
            <consortium name="Pathogen Informatics"/>
        </authorList>
    </citation>
    <scope>NUCLEOTIDE SEQUENCE [LARGE SCALE GENOMIC DNA]</scope>
    <source>
        <strain evidence="4 5">2789STDY5834855</strain>
    </source>
</reference>
<dbReference type="SUPFAM" id="SSF53067">
    <property type="entry name" value="Actin-like ATPase domain"/>
    <property type="match status" value="2"/>
</dbReference>
<gene>
    <name evidence="4" type="primary">gppA</name>
    <name evidence="4" type="ORF">ERS852470_03594</name>
</gene>
<dbReference type="Proteomes" id="UP000095558">
    <property type="component" value="Unassembled WGS sequence"/>
</dbReference>
<dbReference type="InterPro" id="IPR003695">
    <property type="entry name" value="Ppx_GppA_N"/>
</dbReference>
<evidence type="ECO:0000256" key="1">
    <source>
        <dbReference type="ARBA" id="ARBA00007125"/>
    </source>
</evidence>
<dbReference type="Gene3D" id="3.30.420.150">
    <property type="entry name" value="Exopolyphosphatase. Domain 2"/>
    <property type="match status" value="1"/>
</dbReference>
<evidence type="ECO:0000313" key="4">
    <source>
        <dbReference type="EMBL" id="CUO86961.1"/>
    </source>
</evidence>
<dbReference type="EC" id="3.6.1.40" evidence="4"/>